<dbReference type="Proteomes" id="UP000290433">
    <property type="component" value="Unassembled WGS sequence"/>
</dbReference>
<dbReference type="EMBL" id="JUIV01000002">
    <property type="protein sequence ID" value="RYJ39962.1"/>
    <property type="molecule type" value="Genomic_DNA"/>
</dbReference>
<sequence>MFLPLTLIIFDIELKKNTEKSFHHYSFKIDYYNSFIEL</sequence>
<organism evidence="1 2">
    <name type="scientific">Flavobacterium anhuiense</name>
    <dbReference type="NCBI Taxonomy" id="459526"/>
    <lineage>
        <taxon>Bacteria</taxon>
        <taxon>Pseudomonadati</taxon>
        <taxon>Bacteroidota</taxon>
        <taxon>Flavobacteriia</taxon>
        <taxon>Flavobacteriales</taxon>
        <taxon>Flavobacteriaceae</taxon>
        <taxon>Flavobacterium</taxon>
    </lineage>
</organism>
<comment type="caution">
    <text evidence="1">The sequence shown here is derived from an EMBL/GenBank/DDBJ whole genome shotgun (WGS) entry which is preliminary data.</text>
</comment>
<gene>
    <name evidence="1" type="ORF">NU08_0718</name>
</gene>
<dbReference type="AlphaFoldDB" id="A0A444W2P1"/>
<reference evidence="1 2" key="1">
    <citation type="submission" date="2014-12" db="EMBL/GenBank/DDBJ databases">
        <title>Genome sequence of Flavobacterium anhuiense RCM74.</title>
        <authorList>
            <person name="Kim J.F."/>
            <person name="Song J.Y."/>
            <person name="Kwak M.-J."/>
            <person name="Lee S.-W."/>
        </authorList>
    </citation>
    <scope>NUCLEOTIDE SEQUENCE [LARGE SCALE GENOMIC DNA]</scope>
    <source>
        <strain evidence="1 2">RCM74</strain>
    </source>
</reference>
<accession>A0A444W2P1</accession>
<protein>
    <submittedName>
        <fullName evidence="1">Uncharacterized protein</fullName>
    </submittedName>
</protein>
<evidence type="ECO:0000313" key="2">
    <source>
        <dbReference type="Proteomes" id="UP000290433"/>
    </source>
</evidence>
<name>A0A444W2P1_9FLAO</name>
<evidence type="ECO:0000313" key="1">
    <source>
        <dbReference type="EMBL" id="RYJ39962.1"/>
    </source>
</evidence>
<proteinExistence type="predicted"/>